<dbReference type="InterPro" id="IPR054765">
    <property type="entry name" value="SLBB_dom"/>
</dbReference>
<evidence type="ECO:0000259" key="16">
    <source>
        <dbReference type="Pfam" id="PF02563"/>
    </source>
</evidence>
<evidence type="ECO:0000256" key="4">
    <source>
        <dbReference type="ARBA" id="ARBA00022452"/>
    </source>
</evidence>
<dbReference type="InterPro" id="IPR003715">
    <property type="entry name" value="Poly_export_N"/>
</dbReference>
<feature type="signal peptide" evidence="15">
    <location>
        <begin position="1"/>
        <end position="20"/>
    </location>
</feature>
<evidence type="ECO:0000259" key="18">
    <source>
        <dbReference type="Pfam" id="PF22461"/>
    </source>
</evidence>
<protein>
    <submittedName>
        <fullName evidence="19">Polysaccharide export outer membrane protein</fullName>
    </submittedName>
</protein>
<dbReference type="Pfam" id="PF22461">
    <property type="entry name" value="SLBB_2"/>
    <property type="match status" value="1"/>
</dbReference>
<evidence type="ECO:0000256" key="1">
    <source>
        <dbReference type="ARBA" id="ARBA00004571"/>
    </source>
</evidence>
<sequence length="257" mass="27832">MMRRVLVMLCLFAISLPAMATGEYRLGAGDVVKISVYDHEDLQAELQLTQGGDVTFPLVGRVKIAGLTFSEAEKLISGKLIDGGYLKQAFVNVLISQYHSQRISVIGEVNHPGRFELDSATHLVEAIALAGGVAPTGGDKVILVRGDTRTEIALSQFAKPASGDDTLQLRNGDVVMVPRSPQIYVYGEVNRPGAFRLENGMTVVQAIAAAGGFNPRASKRSIELERRQPDGRNVTLDVRLNDAVQDNDVINVQESLF</sequence>
<keyword evidence="3" id="KW-0813">Transport</keyword>
<keyword evidence="4" id="KW-1134">Transmembrane beta strand</keyword>
<dbReference type="Proteomes" id="UP000192761">
    <property type="component" value="Unassembled WGS sequence"/>
</dbReference>
<comment type="subcellular location">
    <subcellularLocation>
        <location evidence="1">Cell outer membrane</location>
        <topology evidence="1">Multi-pass membrane protein</topology>
    </subcellularLocation>
</comment>
<dbReference type="InterPro" id="IPR019554">
    <property type="entry name" value="Soluble_ligand-bd"/>
</dbReference>
<evidence type="ECO:0000313" key="19">
    <source>
        <dbReference type="EMBL" id="SMC23015.1"/>
    </source>
</evidence>
<gene>
    <name evidence="19" type="ORF">SAMN02745857_01519</name>
</gene>
<keyword evidence="20" id="KW-1185">Reference proteome</keyword>
<dbReference type="InterPro" id="IPR049712">
    <property type="entry name" value="Poly_export"/>
</dbReference>
<keyword evidence="11" id="KW-0472">Membrane</keyword>
<feature type="domain" description="Polysaccharide export protein N-terminal" evidence="16">
    <location>
        <begin position="21"/>
        <end position="95"/>
    </location>
</feature>
<dbReference type="PANTHER" id="PTHR33619">
    <property type="entry name" value="POLYSACCHARIDE EXPORT PROTEIN GFCE-RELATED"/>
    <property type="match status" value="1"/>
</dbReference>
<evidence type="ECO:0000259" key="17">
    <source>
        <dbReference type="Pfam" id="PF10531"/>
    </source>
</evidence>
<dbReference type="Gene3D" id="3.30.1950.10">
    <property type="entry name" value="wza like domain"/>
    <property type="match status" value="1"/>
</dbReference>
<keyword evidence="10" id="KW-0626">Porin</keyword>
<dbReference type="Gene3D" id="3.10.560.10">
    <property type="entry name" value="Outer membrane lipoprotein wza domain like"/>
    <property type="match status" value="2"/>
</dbReference>
<accession>A0A1W1XGA5</accession>
<evidence type="ECO:0000256" key="14">
    <source>
        <dbReference type="ARBA" id="ARBA00023288"/>
    </source>
</evidence>
<dbReference type="GO" id="GO:0009279">
    <property type="term" value="C:cell outer membrane"/>
    <property type="evidence" value="ECO:0007669"/>
    <property type="project" value="UniProtKB-SubCell"/>
</dbReference>
<keyword evidence="5" id="KW-0762">Sugar transport</keyword>
<dbReference type="RefSeq" id="WP_084090183.1">
    <property type="nucleotide sequence ID" value="NZ_FWXD01000007.1"/>
</dbReference>
<reference evidence="19 20" key="1">
    <citation type="submission" date="2017-04" db="EMBL/GenBank/DDBJ databases">
        <authorList>
            <person name="Afonso C.L."/>
            <person name="Miller P.J."/>
            <person name="Scott M.A."/>
            <person name="Spackman E."/>
            <person name="Goraichik I."/>
            <person name="Dimitrov K.M."/>
            <person name="Suarez D.L."/>
            <person name="Swayne D.E."/>
        </authorList>
    </citation>
    <scope>NUCLEOTIDE SEQUENCE [LARGE SCALE GENOMIC DNA]</scope>
    <source>
        <strain evidence="19 20">DSM 23236</strain>
    </source>
</reference>
<dbReference type="GO" id="GO:0015288">
    <property type="term" value="F:porin activity"/>
    <property type="evidence" value="ECO:0007669"/>
    <property type="project" value="UniProtKB-KW"/>
</dbReference>
<evidence type="ECO:0000256" key="9">
    <source>
        <dbReference type="ARBA" id="ARBA00023065"/>
    </source>
</evidence>
<dbReference type="OrthoDB" id="9815244at2"/>
<dbReference type="EMBL" id="FWXD01000007">
    <property type="protein sequence ID" value="SMC23015.1"/>
    <property type="molecule type" value="Genomic_DNA"/>
</dbReference>
<evidence type="ECO:0000256" key="12">
    <source>
        <dbReference type="ARBA" id="ARBA00023139"/>
    </source>
</evidence>
<feature type="domain" description="Soluble ligand binding" evidence="17">
    <location>
        <begin position="183"/>
        <end position="234"/>
    </location>
</feature>
<proteinExistence type="inferred from homology"/>
<evidence type="ECO:0000313" key="20">
    <source>
        <dbReference type="Proteomes" id="UP000192761"/>
    </source>
</evidence>
<evidence type="ECO:0000256" key="10">
    <source>
        <dbReference type="ARBA" id="ARBA00023114"/>
    </source>
</evidence>
<dbReference type="Pfam" id="PF02563">
    <property type="entry name" value="Poly_export"/>
    <property type="match status" value="1"/>
</dbReference>
<dbReference type="Pfam" id="PF10531">
    <property type="entry name" value="SLBB"/>
    <property type="match status" value="1"/>
</dbReference>
<evidence type="ECO:0000256" key="3">
    <source>
        <dbReference type="ARBA" id="ARBA00022448"/>
    </source>
</evidence>
<keyword evidence="6" id="KW-0812">Transmembrane</keyword>
<organism evidence="19 20">
    <name type="scientific">Andreprevotia lacus DSM 23236</name>
    <dbReference type="NCBI Taxonomy" id="1121001"/>
    <lineage>
        <taxon>Bacteria</taxon>
        <taxon>Pseudomonadati</taxon>
        <taxon>Pseudomonadota</taxon>
        <taxon>Betaproteobacteria</taxon>
        <taxon>Neisseriales</taxon>
        <taxon>Chitinibacteraceae</taxon>
        <taxon>Andreprevotia</taxon>
    </lineage>
</organism>
<dbReference type="PANTHER" id="PTHR33619:SF3">
    <property type="entry name" value="POLYSACCHARIDE EXPORT PROTEIN GFCE-RELATED"/>
    <property type="match status" value="1"/>
</dbReference>
<keyword evidence="9" id="KW-0406">Ion transport</keyword>
<evidence type="ECO:0000256" key="8">
    <source>
        <dbReference type="ARBA" id="ARBA00023047"/>
    </source>
</evidence>
<dbReference type="GO" id="GO:0015159">
    <property type="term" value="F:polysaccharide transmembrane transporter activity"/>
    <property type="evidence" value="ECO:0007669"/>
    <property type="project" value="InterPro"/>
</dbReference>
<feature type="chain" id="PRO_5012980935" evidence="15">
    <location>
        <begin position="21"/>
        <end position="257"/>
    </location>
</feature>
<keyword evidence="12" id="KW-0564">Palmitate</keyword>
<dbReference type="GO" id="GO:0046930">
    <property type="term" value="C:pore complex"/>
    <property type="evidence" value="ECO:0007669"/>
    <property type="project" value="UniProtKB-KW"/>
</dbReference>
<keyword evidence="14" id="KW-0449">Lipoprotein</keyword>
<evidence type="ECO:0000256" key="13">
    <source>
        <dbReference type="ARBA" id="ARBA00023237"/>
    </source>
</evidence>
<evidence type="ECO:0000256" key="7">
    <source>
        <dbReference type="ARBA" id="ARBA00022729"/>
    </source>
</evidence>
<dbReference type="AlphaFoldDB" id="A0A1W1XGA5"/>
<dbReference type="GO" id="GO:0006811">
    <property type="term" value="P:monoatomic ion transport"/>
    <property type="evidence" value="ECO:0007669"/>
    <property type="project" value="UniProtKB-KW"/>
</dbReference>
<evidence type="ECO:0000256" key="6">
    <source>
        <dbReference type="ARBA" id="ARBA00022692"/>
    </source>
</evidence>
<evidence type="ECO:0000256" key="2">
    <source>
        <dbReference type="ARBA" id="ARBA00009450"/>
    </source>
</evidence>
<keyword evidence="7 15" id="KW-0732">Signal</keyword>
<keyword evidence="13" id="KW-0998">Cell outer membrane</keyword>
<feature type="domain" description="SLBB" evidence="18">
    <location>
        <begin position="101"/>
        <end position="177"/>
    </location>
</feature>
<evidence type="ECO:0000256" key="5">
    <source>
        <dbReference type="ARBA" id="ARBA00022597"/>
    </source>
</evidence>
<comment type="similarity">
    <text evidence="2">Belongs to the BexD/CtrA/VexA family.</text>
</comment>
<name>A0A1W1XGA5_9NEIS</name>
<evidence type="ECO:0000256" key="15">
    <source>
        <dbReference type="SAM" id="SignalP"/>
    </source>
</evidence>
<evidence type="ECO:0000256" key="11">
    <source>
        <dbReference type="ARBA" id="ARBA00023136"/>
    </source>
</evidence>
<keyword evidence="8" id="KW-0625">Polysaccharide transport</keyword>
<dbReference type="STRING" id="1121001.SAMN02745857_01519"/>